<feature type="transmembrane region" description="Helical" evidence="8">
    <location>
        <begin position="46"/>
        <end position="66"/>
    </location>
</feature>
<sequence>MNVMKDIKPNSLEAWISSSRPKTLVAALIPVAIGSSLAYADGKFNGWLTGICAIFACLMQIAANMINEFYDYLKGVDKKDRIGPQRALVQGWITPKVMKRGIAGILFAACVTGSCLLIYGGWELLFAGAGCFLFSHTVPRALATELLFFLFFSTSST</sequence>
<keyword evidence="3" id="KW-0474">Menaquinone biosynthesis</keyword>
<protein>
    <submittedName>
        <fullName evidence="9">1 4-dihydroxy-2-naphthoate octaprenyltransferase</fullName>
        <ecNumber evidence="9">2.5.1.74</ecNumber>
    </submittedName>
</protein>
<dbReference type="PANTHER" id="PTHR13929:SF0">
    <property type="entry name" value="UBIA PRENYLTRANSFERASE DOMAIN-CONTAINING PROTEIN 1"/>
    <property type="match status" value="1"/>
</dbReference>
<comment type="pathway">
    <text evidence="2">Quinol/quinone metabolism; menaquinone biosynthesis.</text>
</comment>
<feature type="transmembrane region" description="Helical" evidence="8">
    <location>
        <begin position="21"/>
        <end position="40"/>
    </location>
</feature>
<dbReference type="EC" id="2.5.1.74" evidence="9"/>
<evidence type="ECO:0000256" key="7">
    <source>
        <dbReference type="ARBA" id="ARBA00023136"/>
    </source>
</evidence>
<evidence type="ECO:0000256" key="3">
    <source>
        <dbReference type="ARBA" id="ARBA00022428"/>
    </source>
</evidence>
<dbReference type="GO" id="GO:0046428">
    <property type="term" value="F:1,4-dihydroxy-2-naphthoate polyprenyltransferase activity"/>
    <property type="evidence" value="ECO:0007669"/>
    <property type="project" value="UniProtKB-EC"/>
</dbReference>
<evidence type="ECO:0000313" key="9">
    <source>
        <dbReference type="EMBL" id="KAA6310138.1"/>
    </source>
</evidence>
<evidence type="ECO:0000256" key="2">
    <source>
        <dbReference type="ARBA" id="ARBA00004863"/>
    </source>
</evidence>
<gene>
    <name evidence="9" type="ORF">EZS27_038508</name>
</gene>
<dbReference type="Gene3D" id="1.10.357.140">
    <property type="entry name" value="UbiA prenyltransferase"/>
    <property type="match status" value="1"/>
</dbReference>
<dbReference type="UniPathway" id="UPA00079"/>
<dbReference type="InterPro" id="IPR000537">
    <property type="entry name" value="UbiA_prenyltransferase"/>
</dbReference>
<evidence type="ECO:0000256" key="6">
    <source>
        <dbReference type="ARBA" id="ARBA00022989"/>
    </source>
</evidence>
<evidence type="ECO:0000256" key="1">
    <source>
        <dbReference type="ARBA" id="ARBA00004141"/>
    </source>
</evidence>
<keyword evidence="4 9" id="KW-0808">Transferase</keyword>
<dbReference type="AlphaFoldDB" id="A0A5J4PMP1"/>
<proteinExistence type="predicted"/>
<keyword evidence="6 8" id="KW-1133">Transmembrane helix</keyword>
<dbReference type="Pfam" id="PF01040">
    <property type="entry name" value="UbiA"/>
    <property type="match status" value="1"/>
</dbReference>
<evidence type="ECO:0000256" key="5">
    <source>
        <dbReference type="ARBA" id="ARBA00022692"/>
    </source>
</evidence>
<comment type="caution">
    <text evidence="9">The sequence shown here is derived from an EMBL/GenBank/DDBJ whole genome shotgun (WGS) entry which is preliminary data.</text>
</comment>
<dbReference type="PANTHER" id="PTHR13929">
    <property type="entry name" value="1,4-DIHYDROXY-2-NAPHTHOATE OCTAPRENYLTRANSFERASE"/>
    <property type="match status" value="1"/>
</dbReference>
<feature type="transmembrane region" description="Helical" evidence="8">
    <location>
        <begin position="101"/>
        <end position="119"/>
    </location>
</feature>
<organism evidence="9">
    <name type="scientific">termite gut metagenome</name>
    <dbReference type="NCBI Taxonomy" id="433724"/>
    <lineage>
        <taxon>unclassified sequences</taxon>
        <taxon>metagenomes</taxon>
        <taxon>organismal metagenomes</taxon>
    </lineage>
</organism>
<reference evidence="9" key="1">
    <citation type="submission" date="2019-03" db="EMBL/GenBank/DDBJ databases">
        <title>Single cell metagenomics reveals metabolic interactions within the superorganism composed of flagellate Streblomastix strix and complex community of Bacteroidetes bacteria on its surface.</title>
        <authorList>
            <person name="Treitli S.C."/>
            <person name="Kolisko M."/>
            <person name="Husnik F."/>
            <person name="Keeling P."/>
            <person name="Hampl V."/>
        </authorList>
    </citation>
    <scope>NUCLEOTIDE SEQUENCE</scope>
    <source>
        <strain evidence="9">STM</strain>
    </source>
</reference>
<keyword evidence="5 8" id="KW-0812">Transmembrane</keyword>
<comment type="subcellular location">
    <subcellularLocation>
        <location evidence="1">Membrane</location>
        <topology evidence="1">Multi-pass membrane protein</topology>
    </subcellularLocation>
</comment>
<name>A0A5J4PMP1_9ZZZZ</name>
<dbReference type="CDD" id="cd13962">
    <property type="entry name" value="PT_UbiA_UBIAD1"/>
    <property type="match status" value="1"/>
</dbReference>
<dbReference type="InterPro" id="IPR026046">
    <property type="entry name" value="UBIAD1"/>
</dbReference>
<dbReference type="GO" id="GO:0009234">
    <property type="term" value="P:menaquinone biosynthetic process"/>
    <property type="evidence" value="ECO:0007669"/>
    <property type="project" value="UniProtKB-UniPathway"/>
</dbReference>
<dbReference type="InterPro" id="IPR044878">
    <property type="entry name" value="UbiA_sf"/>
</dbReference>
<keyword evidence="7 8" id="KW-0472">Membrane</keyword>
<evidence type="ECO:0000256" key="8">
    <source>
        <dbReference type="SAM" id="Phobius"/>
    </source>
</evidence>
<dbReference type="GO" id="GO:0005886">
    <property type="term" value="C:plasma membrane"/>
    <property type="evidence" value="ECO:0007669"/>
    <property type="project" value="TreeGrafter"/>
</dbReference>
<dbReference type="GO" id="GO:0042371">
    <property type="term" value="P:vitamin K biosynthetic process"/>
    <property type="evidence" value="ECO:0007669"/>
    <property type="project" value="TreeGrafter"/>
</dbReference>
<accession>A0A5J4PMP1</accession>
<dbReference type="EMBL" id="SNRY01007580">
    <property type="protein sequence ID" value="KAA6310138.1"/>
    <property type="molecule type" value="Genomic_DNA"/>
</dbReference>
<evidence type="ECO:0000256" key="4">
    <source>
        <dbReference type="ARBA" id="ARBA00022679"/>
    </source>
</evidence>